<dbReference type="GeneID" id="18934750"/>
<evidence type="ECO:0000256" key="4">
    <source>
        <dbReference type="SAM" id="MobiDB-lite"/>
    </source>
</evidence>
<evidence type="ECO:0000256" key="2">
    <source>
        <dbReference type="ARBA" id="ARBA00022679"/>
    </source>
</evidence>
<dbReference type="HOGENOM" id="CLU_057162_1_0_1"/>
<evidence type="ECO:0000256" key="3">
    <source>
        <dbReference type="ARBA" id="ARBA00022777"/>
    </source>
</evidence>
<feature type="domain" description="Alpha-type protein kinase" evidence="5">
    <location>
        <begin position="228"/>
        <end position="393"/>
    </location>
</feature>
<dbReference type="InParanoid" id="F4RQB8"/>
<dbReference type="Pfam" id="PF02816">
    <property type="entry name" value="Alpha_kinase"/>
    <property type="match status" value="1"/>
</dbReference>
<dbReference type="InterPro" id="IPR004166">
    <property type="entry name" value="a-kinase_dom"/>
</dbReference>
<feature type="compositionally biased region" description="Basic and acidic residues" evidence="4">
    <location>
        <begin position="51"/>
        <end position="65"/>
    </location>
</feature>
<dbReference type="GO" id="GO:0004674">
    <property type="term" value="F:protein serine/threonine kinase activity"/>
    <property type="evidence" value="ECO:0007669"/>
    <property type="project" value="UniProtKB-KW"/>
</dbReference>
<evidence type="ECO:0000313" key="7">
    <source>
        <dbReference type="Proteomes" id="UP000001072"/>
    </source>
</evidence>
<feature type="compositionally biased region" description="Polar residues" evidence="4">
    <location>
        <begin position="8"/>
        <end position="20"/>
    </location>
</feature>
<dbReference type="SUPFAM" id="SSF56112">
    <property type="entry name" value="Protein kinase-like (PK-like)"/>
    <property type="match status" value="1"/>
</dbReference>
<reference evidence="7" key="1">
    <citation type="journal article" date="2011" name="Proc. Natl. Acad. Sci. U.S.A.">
        <title>Obligate biotrophy features unraveled by the genomic analysis of rust fungi.</title>
        <authorList>
            <person name="Duplessis S."/>
            <person name="Cuomo C.A."/>
            <person name="Lin Y.-C."/>
            <person name="Aerts A."/>
            <person name="Tisserant E."/>
            <person name="Veneault-Fourrey C."/>
            <person name="Joly D.L."/>
            <person name="Hacquard S."/>
            <person name="Amselem J."/>
            <person name="Cantarel B.L."/>
            <person name="Chiu R."/>
            <person name="Coutinho P.M."/>
            <person name="Feau N."/>
            <person name="Field M."/>
            <person name="Frey P."/>
            <person name="Gelhaye E."/>
            <person name="Goldberg J."/>
            <person name="Grabherr M.G."/>
            <person name="Kodira C.D."/>
            <person name="Kohler A."/>
            <person name="Kuees U."/>
            <person name="Lindquist E.A."/>
            <person name="Lucas S.M."/>
            <person name="Mago R."/>
            <person name="Mauceli E."/>
            <person name="Morin E."/>
            <person name="Murat C."/>
            <person name="Pangilinan J.L."/>
            <person name="Park R."/>
            <person name="Pearson M."/>
            <person name="Quesneville H."/>
            <person name="Rouhier N."/>
            <person name="Sakthikumar S."/>
            <person name="Salamov A.A."/>
            <person name="Schmutz J."/>
            <person name="Selles B."/>
            <person name="Shapiro H."/>
            <person name="Tanguay P."/>
            <person name="Tuskan G.A."/>
            <person name="Henrissat B."/>
            <person name="Van de Peer Y."/>
            <person name="Rouze P."/>
            <person name="Ellis J.G."/>
            <person name="Dodds P.N."/>
            <person name="Schein J.E."/>
            <person name="Zhong S."/>
            <person name="Hamelin R.C."/>
            <person name="Grigoriev I.V."/>
            <person name="Szabo L.J."/>
            <person name="Martin F."/>
        </authorList>
    </citation>
    <scope>NUCLEOTIDE SEQUENCE [LARGE SCALE GENOMIC DNA]</scope>
    <source>
        <strain evidence="7">98AG31 / pathotype 3-4-7</strain>
    </source>
</reference>
<evidence type="ECO:0000259" key="5">
    <source>
        <dbReference type="Pfam" id="PF02816"/>
    </source>
</evidence>
<dbReference type="Gene3D" id="3.20.200.10">
    <property type="entry name" value="MHCK/EF2 kinase"/>
    <property type="match status" value="1"/>
</dbReference>
<dbReference type="RefSeq" id="XP_007411300.1">
    <property type="nucleotide sequence ID" value="XM_007411238.1"/>
</dbReference>
<keyword evidence="7" id="KW-1185">Reference proteome</keyword>
<dbReference type="GO" id="GO:0005524">
    <property type="term" value="F:ATP binding"/>
    <property type="evidence" value="ECO:0007669"/>
    <property type="project" value="InterPro"/>
</dbReference>
<keyword evidence="3" id="KW-0418">Kinase</keyword>
<feature type="compositionally biased region" description="Polar residues" evidence="4">
    <location>
        <begin position="66"/>
        <end position="88"/>
    </location>
</feature>
<keyword evidence="1" id="KW-0723">Serine/threonine-protein kinase</keyword>
<dbReference type="KEGG" id="mlr:MELLADRAFT_88071"/>
<dbReference type="Proteomes" id="UP000001072">
    <property type="component" value="Unassembled WGS sequence"/>
</dbReference>
<dbReference type="VEuPathDB" id="FungiDB:MELLADRAFT_88071"/>
<accession>F4RQB8</accession>
<feature type="compositionally biased region" description="Low complexity" evidence="4">
    <location>
        <begin position="28"/>
        <end position="47"/>
    </location>
</feature>
<name>F4RQB8_MELLP</name>
<feature type="region of interest" description="Disordered" evidence="4">
    <location>
        <begin position="1"/>
        <end position="91"/>
    </location>
</feature>
<dbReference type="AlphaFoldDB" id="F4RQB8"/>
<dbReference type="EMBL" id="GL883113">
    <property type="protein sequence ID" value="EGG05378.1"/>
    <property type="molecule type" value="Genomic_DNA"/>
</dbReference>
<sequence length="403" mass="45255">MPARNFDNKTSSRPVSSPATTPEVVIPNVDSADGSVVVGEVGENSDSPVLRGKEEDSSNHGRPISEDTSTTAVHFSTNCNNESSSDNQPIAKGTVVASYNVRRAPRFVRRTQPSESQDDLGPGAVFGVTIPIRTSNFRPDYPSRRAAFLYHVEDYYGDDIKPRYEPERSNGVSEFVVVFQLGRTVNLAATRDYHEWQVRELRGDQVGLLPYDGIARFHDNWSWTATSGKQQAVEIANAHMYVSQMLRRFQSRLRIMSKSGPPEVYDWYLLAKVLHVPRVSLMQTIGTLDEGLPRWMLVETARDPTSAQYVTHSCYRDTLPAADRWKALLFAFIHYAYQESGGDTLISQIDCDKWGVISNVVTFNKASYYLENSDGLDQPFFDFRGGHPCNNVCQQLGLVRLKL</sequence>
<proteinExistence type="predicted"/>
<protein>
    <recommendedName>
        <fullName evidence="5">Alpha-type protein kinase domain-containing protein</fullName>
    </recommendedName>
</protein>
<organism evidence="7">
    <name type="scientific">Melampsora larici-populina (strain 98AG31 / pathotype 3-4-7)</name>
    <name type="common">Poplar leaf rust fungus</name>
    <dbReference type="NCBI Taxonomy" id="747676"/>
    <lineage>
        <taxon>Eukaryota</taxon>
        <taxon>Fungi</taxon>
        <taxon>Dikarya</taxon>
        <taxon>Basidiomycota</taxon>
        <taxon>Pucciniomycotina</taxon>
        <taxon>Pucciniomycetes</taxon>
        <taxon>Pucciniales</taxon>
        <taxon>Melampsoraceae</taxon>
        <taxon>Melampsora</taxon>
    </lineage>
</organism>
<dbReference type="InterPro" id="IPR011009">
    <property type="entry name" value="Kinase-like_dom_sf"/>
</dbReference>
<keyword evidence="2" id="KW-0808">Transferase</keyword>
<evidence type="ECO:0000313" key="6">
    <source>
        <dbReference type="EMBL" id="EGG05378.1"/>
    </source>
</evidence>
<dbReference type="OrthoDB" id="44277at2759"/>
<gene>
    <name evidence="6" type="ORF">MELLADRAFT_88071</name>
</gene>
<evidence type="ECO:0000256" key="1">
    <source>
        <dbReference type="ARBA" id="ARBA00022527"/>
    </source>
</evidence>